<dbReference type="AlphaFoldDB" id="A0A1Q2KZC4"/>
<evidence type="ECO:0000313" key="2">
    <source>
        <dbReference type="EMBL" id="AQQ53550.1"/>
    </source>
</evidence>
<evidence type="ECO:0000313" key="3">
    <source>
        <dbReference type="Proteomes" id="UP000188184"/>
    </source>
</evidence>
<keyword evidence="3" id="KW-1185">Reference proteome</keyword>
<dbReference type="CDD" id="cd06121">
    <property type="entry name" value="cupin_YML079wp"/>
    <property type="match status" value="1"/>
</dbReference>
<accession>A0A1Q2KZC4</accession>
<dbReference type="InterPro" id="IPR039935">
    <property type="entry name" value="YML079W-like"/>
</dbReference>
<organism evidence="2 3">
    <name type="scientific">Planococcus lenghuensis</name>
    <dbReference type="NCBI Taxonomy" id="2213202"/>
    <lineage>
        <taxon>Bacteria</taxon>
        <taxon>Bacillati</taxon>
        <taxon>Bacillota</taxon>
        <taxon>Bacilli</taxon>
        <taxon>Bacillales</taxon>
        <taxon>Caryophanaceae</taxon>
        <taxon>Planococcus</taxon>
    </lineage>
</organism>
<dbReference type="Pfam" id="PF06172">
    <property type="entry name" value="Cupin_5"/>
    <property type="match status" value="1"/>
</dbReference>
<dbReference type="PANTHER" id="PTHR33387:SF3">
    <property type="entry name" value="DUF985 DOMAIN-CONTAINING PROTEIN"/>
    <property type="match status" value="1"/>
</dbReference>
<dbReference type="InterPro" id="IPR011051">
    <property type="entry name" value="RmlC_Cupin_sf"/>
</dbReference>
<evidence type="ECO:0000259" key="1">
    <source>
        <dbReference type="Pfam" id="PF06172"/>
    </source>
</evidence>
<dbReference type="Gene3D" id="2.60.120.10">
    <property type="entry name" value="Jelly Rolls"/>
    <property type="match status" value="1"/>
</dbReference>
<dbReference type="RefSeq" id="WP_077589447.1">
    <property type="nucleotide sequence ID" value="NZ_CP019640.1"/>
</dbReference>
<dbReference type="PANTHER" id="PTHR33387">
    <property type="entry name" value="RMLC-LIKE JELLY ROLL FOLD PROTEIN"/>
    <property type="match status" value="1"/>
</dbReference>
<protein>
    <submittedName>
        <fullName evidence="2">Cupin</fullName>
    </submittedName>
</protein>
<dbReference type="Proteomes" id="UP000188184">
    <property type="component" value="Chromosome"/>
</dbReference>
<dbReference type="OrthoDB" id="9798288at2"/>
<feature type="domain" description="DUF985" evidence="1">
    <location>
        <begin position="4"/>
        <end position="140"/>
    </location>
</feature>
<proteinExistence type="predicted"/>
<dbReference type="InterPro" id="IPR009327">
    <property type="entry name" value="Cupin_DUF985"/>
</dbReference>
<dbReference type="KEGG" id="pmar:B0X71_11015"/>
<name>A0A1Q2KZC4_9BACL</name>
<gene>
    <name evidence="2" type="ORF">B0X71_11015</name>
</gene>
<reference evidence="2 3" key="1">
    <citation type="submission" date="2017-02" db="EMBL/GenBank/DDBJ databases">
        <title>The complete genomic sequence of a novel cold adapted crude oil-degrading bacterium Planococcus qaidamina Y42.</title>
        <authorList>
            <person name="Yang R."/>
        </authorList>
    </citation>
    <scope>NUCLEOTIDE SEQUENCE [LARGE SCALE GENOMIC DNA]</scope>
    <source>
        <strain evidence="2 3">Y42</strain>
    </source>
</reference>
<sequence>MSAQDWISKLSLTRHPEGGYYCQSFVSDEEVHPDSQTGARRLYTSIYFLLESGDVSRFHRLKSDELWYYHIGSSLTIHTIDSAGSYEAKKLGLNLEDGERPQVLIKAGTIFGATIDEDNAFSLVGCMVAPGFVFEDFELFERRQLLEAYGQHESIIRRLTKE</sequence>
<dbReference type="EMBL" id="CP019640">
    <property type="protein sequence ID" value="AQQ53550.1"/>
    <property type="molecule type" value="Genomic_DNA"/>
</dbReference>
<dbReference type="InterPro" id="IPR014710">
    <property type="entry name" value="RmlC-like_jellyroll"/>
</dbReference>
<dbReference type="SUPFAM" id="SSF51182">
    <property type="entry name" value="RmlC-like cupins"/>
    <property type="match status" value="1"/>
</dbReference>